<dbReference type="Proteomes" id="UP001160148">
    <property type="component" value="Unassembled WGS sequence"/>
</dbReference>
<comment type="caution">
    <text evidence="1">The sequence shown here is derived from an EMBL/GenBank/DDBJ whole genome shotgun (WGS) entry which is preliminary data.</text>
</comment>
<dbReference type="EMBL" id="CARXXK010000004">
    <property type="protein sequence ID" value="CAI6367220.1"/>
    <property type="molecule type" value="Genomic_DNA"/>
</dbReference>
<sequence>MPNIGVQTTFAGDASVIGLSLAALNDSPFADANSSGRVVKWPDRNCRGKLCQSKVPLLHFDSQHGHTMMPVAVEVKIETVCLPLHV</sequence>
<protein>
    <submittedName>
        <fullName evidence="1">Uncharacterized protein</fullName>
    </submittedName>
</protein>
<reference evidence="1 2" key="1">
    <citation type="submission" date="2023-01" db="EMBL/GenBank/DDBJ databases">
        <authorList>
            <person name="Whitehead M."/>
        </authorList>
    </citation>
    <scope>NUCLEOTIDE SEQUENCE [LARGE SCALE GENOMIC DNA]</scope>
</reference>
<keyword evidence="2" id="KW-1185">Reference proteome</keyword>
<dbReference type="AlphaFoldDB" id="A0AAV0XFI2"/>
<organism evidence="1 2">
    <name type="scientific">Macrosiphum euphorbiae</name>
    <name type="common">potato aphid</name>
    <dbReference type="NCBI Taxonomy" id="13131"/>
    <lineage>
        <taxon>Eukaryota</taxon>
        <taxon>Metazoa</taxon>
        <taxon>Ecdysozoa</taxon>
        <taxon>Arthropoda</taxon>
        <taxon>Hexapoda</taxon>
        <taxon>Insecta</taxon>
        <taxon>Pterygota</taxon>
        <taxon>Neoptera</taxon>
        <taxon>Paraneoptera</taxon>
        <taxon>Hemiptera</taxon>
        <taxon>Sternorrhyncha</taxon>
        <taxon>Aphidomorpha</taxon>
        <taxon>Aphidoidea</taxon>
        <taxon>Aphididae</taxon>
        <taxon>Macrosiphini</taxon>
        <taxon>Macrosiphum</taxon>
    </lineage>
</organism>
<proteinExistence type="predicted"/>
<accession>A0AAV0XFI2</accession>
<gene>
    <name evidence="1" type="ORF">MEUPH1_LOCUS21717</name>
</gene>
<evidence type="ECO:0000313" key="1">
    <source>
        <dbReference type="EMBL" id="CAI6367220.1"/>
    </source>
</evidence>
<evidence type="ECO:0000313" key="2">
    <source>
        <dbReference type="Proteomes" id="UP001160148"/>
    </source>
</evidence>
<name>A0AAV0XFI2_9HEMI</name>